<sequence>MDKFEAGYPPSAAMARSVLRGLASCCALAVGGTALALDEQALIQTVSRRAPAAPEDKLPRSALLTVCFVSKASPGRHSVDQLTNGCVLNVASFKLAAPQSDVILIAPTEENAADKIKNLSKKDSSIKISYVGTGPWEVGGQSIPFQNDEGKFYGNGLKLLWYTQTLKKFQGQYDYIFIADGADLYFQRNPFELAVEYPGADLVFFGDRGDNPSKGKQFFDRMMPRCESSKRNEPSLMDDVDETFMREVDGRQFSIYANSGLILGKADAMLSLTSQVAEIAAECKFWISDQSFVNLVRYYMIKERGEDKVLMFPDMEKTASLGHYSWYYWTEDGWLATKDGTKERLYVVHQYDRAPQAKLLTELVWNKTADWLRQRE</sequence>
<proteinExistence type="predicted"/>
<evidence type="ECO:0000313" key="1">
    <source>
        <dbReference type="EMBL" id="CAK0821083.1"/>
    </source>
</evidence>
<evidence type="ECO:0008006" key="3">
    <source>
        <dbReference type="Google" id="ProtNLM"/>
    </source>
</evidence>
<gene>
    <name evidence="1" type="ORF">PCOR1329_LOCUS22507</name>
</gene>
<comment type="caution">
    <text evidence="1">The sequence shown here is derived from an EMBL/GenBank/DDBJ whole genome shotgun (WGS) entry which is preliminary data.</text>
</comment>
<name>A0ABN9RQE9_9DINO</name>
<evidence type="ECO:0000313" key="2">
    <source>
        <dbReference type="Proteomes" id="UP001189429"/>
    </source>
</evidence>
<reference evidence="1" key="1">
    <citation type="submission" date="2023-10" db="EMBL/GenBank/DDBJ databases">
        <authorList>
            <person name="Chen Y."/>
            <person name="Shah S."/>
            <person name="Dougan E. K."/>
            <person name="Thang M."/>
            <person name="Chan C."/>
        </authorList>
    </citation>
    <scope>NUCLEOTIDE SEQUENCE [LARGE SCALE GENOMIC DNA]</scope>
</reference>
<dbReference type="EMBL" id="CAUYUJ010007535">
    <property type="protein sequence ID" value="CAK0821083.1"/>
    <property type="molecule type" value="Genomic_DNA"/>
</dbReference>
<dbReference type="Proteomes" id="UP001189429">
    <property type="component" value="Unassembled WGS sequence"/>
</dbReference>
<keyword evidence="2" id="KW-1185">Reference proteome</keyword>
<organism evidence="1 2">
    <name type="scientific">Prorocentrum cordatum</name>
    <dbReference type="NCBI Taxonomy" id="2364126"/>
    <lineage>
        <taxon>Eukaryota</taxon>
        <taxon>Sar</taxon>
        <taxon>Alveolata</taxon>
        <taxon>Dinophyceae</taxon>
        <taxon>Prorocentrales</taxon>
        <taxon>Prorocentraceae</taxon>
        <taxon>Prorocentrum</taxon>
    </lineage>
</organism>
<protein>
    <recommendedName>
        <fullName evidence="3">Nucleotide-diphospho-sugar transferase domain-containing protein</fullName>
    </recommendedName>
</protein>
<accession>A0ABN9RQE9</accession>